<dbReference type="GO" id="GO:0000922">
    <property type="term" value="C:spindle pole"/>
    <property type="evidence" value="ECO:0007669"/>
    <property type="project" value="InterPro"/>
</dbReference>
<organism evidence="7 8">
    <name type="scientific">Gulo gulo</name>
    <name type="common">Wolverine</name>
    <name type="synonym">Gluton</name>
    <dbReference type="NCBI Taxonomy" id="48420"/>
    <lineage>
        <taxon>Eukaryota</taxon>
        <taxon>Metazoa</taxon>
        <taxon>Chordata</taxon>
        <taxon>Craniata</taxon>
        <taxon>Vertebrata</taxon>
        <taxon>Euteleostomi</taxon>
        <taxon>Mammalia</taxon>
        <taxon>Eutheria</taxon>
        <taxon>Laurasiatheria</taxon>
        <taxon>Carnivora</taxon>
        <taxon>Caniformia</taxon>
        <taxon>Musteloidea</taxon>
        <taxon>Mustelidae</taxon>
        <taxon>Guloninae</taxon>
        <taxon>Gulo</taxon>
    </lineage>
</organism>
<dbReference type="GO" id="GO:0000278">
    <property type="term" value="P:mitotic cell cycle"/>
    <property type="evidence" value="ECO:0007669"/>
    <property type="project" value="TreeGrafter"/>
</dbReference>
<protein>
    <recommendedName>
        <fullName evidence="5">Gamma-tubulin complex component</fullName>
    </recommendedName>
</protein>
<evidence type="ECO:0000256" key="4">
    <source>
        <dbReference type="ARBA" id="ARBA00023212"/>
    </source>
</evidence>
<dbReference type="PANTHER" id="PTHR19302:SF27">
    <property type="entry name" value="GAMMA-TUBULIN COMPLEX COMPONENT 4"/>
    <property type="match status" value="1"/>
</dbReference>
<comment type="function">
    <text evidence="5">Component of the gamma-tubulin ring complex (gTuRC) which mediates microtubule nucleation.</text>
</comment>
<dbReference type="GO" id="GO:0051225">
    <property type="term" value="P:spindle assembly"/>
    <property type="evidence" value="ECO:0007669"/>
    <property type="project" value="TreeGrafter"/>
</dbReference>
<comment type="similarity">
    <text evidence="5">Belongs to the TUBGCP family.</text>
</comment>
<dbReference type="GO" id="GO:0005874">
    <property type="term" value="C:microtubule"/>
    <property type="evidence" value="ECO:0007669"/>
    <property type="project" value="UniProtKB-KW"/>
</dbReference>
<keyword evidence="8" id="KW-1185">Reference proteome</keyword>
<dbReference type="GO" id="GO:0000930">
    <property type="term" value="C:gamma-tubulin complex"/>
    <property type="evidence" value="ECO:0007669"/>
    <property type="project" value="TreeGrafter"/>
</dbReference>
<evidence type="ECO:0000256" key="2">
    <source>
        <dbReference type="ARBA" id="ARBA00022490"/>
    </source>
</evidence>
<feature type="domain" description="Gamma tubulin complex component protein N-terminal" evidence="6">
    <location>
        <begin position="2"/>
        <end position="114"/>
    </location>
</feature>
<evidence type="ECO:0000256" key="5">
    <source>
        <dbReference type="RuleBase" id="RU363050"/>
    </source>
</evidence>
<dbReference type="GO" id="GO:0031122">
    <property type="term" value="P:cytoplasmic microtubule organization"/>
    <property type="evidence" value="ECO:0007669"/>
    <property type="project" value="TreeGrafter"/>
</dbReference>
<gene>
    <name evidence="7" type="ORF">BN2614_LOCUS7</name>
</gene>
<evidence type="ECO:0000313" key="7">
    <source>
        <dbReference type="EMBL" id="VCW96711.1"/>
    </source>
</evidence>
<keyword evidence="3 5" id="KW-0493">Microtubule</keyword>
<dbReference type="AlphaFoldDB" id="A0A9X9LUT7"/>
<dbReference type="Proteomes" id="UP000269945">
    <property type="component" value="Unassembled WGS sequence"/>
</dbReference>
<keyword evidence="2 5" id="KW-0963">Cytoplasm</keyword>
<accession>A0A9X9LUT7</accession>
<dbReference type="PANTHER" id="PTHR19302">
    <property type="entry name" value="GAMMA TUBULIN COMPLEX PROTEIN"/>
    <property type="match status" value="1"/>
</dbReference>
<evidence type="ECO:0000313" key="8">
    <source>
        <dbReference type="Proteomes" id="UP000269945"/>
    </source>
</evidence>
<comment type="subcellular location">
    <subcellularLocation>
        <location evidence="1 5">Cytoplasm</location>
        <location evidence="1 5">Cytoskeleton</location>
        <location evidence="1 5">Microtubule organizing center</location>
    </subcellularLocation>
</comment>
<dbReference type="GO" id="GO:0051011">
    <property type="term" value="F:microtubule minus-end binding"/>
    <property type="evidence" value="ECO:0007669"/>
    <property type="project" value="TreeGrafter"/>
</dbReference>
<dbReference type="GO" id="GO:0007020">
    <property type="term" value="P:microtubule nucleation"/>
    <property type="evidence" value="ECO:0007669"/>
    <property type="project" value="InterPro"/>
</dbReference>
<keyword evidence="4 5" id="KW-0206">Cytoskeleton</keyword>
<dbReference type="GO" id="GO:0051321">
    <property type="term" value="P:meiotic cell cycle"/>
    <property type="evidence" value="ECO:0007669"/>
    <property type="project" value="TreeGrafter"/>
</dbReference>
<evidence type="ECO:0000256" key="3">
    <source>
        <dbReference type="ARBA" id="ARBA00022701"/>
    </source>
</evidence>
<evidence type="ECO:0000256" key="1">
    <source>
        <dbReference type="ARBA" id="ARBA00004267"/>
    </source>
</evidence>
<dbReference type="EMBL" id="CYRY02019073">
    <property type="protein sequence ID" value="VCW96711.1"/>
    <property type="molecule type" value="Genomic_DNA"/>
</dbReference>
<evidence type="ECO:0000259" key="6">
    <source>
        <dbReference type="Pfam" id="PF17681"/>
    </source>
</evidence>
<sequence length="139" mass="16116">MIHELLLALSGYPGSIFTWNKRSGLQVSQDFPFLHPSETSVLNRLCRLGTDYIRFTEFIEQYTGHVQQQDHHPSQQGQGGLHGIYLRAFCTGLDSVLQPYRQALLDLEQEVREEIRERRLWDSCLGHVLEFEIPFDVVT</sequence>
<comment type="caution">
    <text evidence="7">The sequence shown here is derived from an EMBL/GenBank/DDBJ whole genome shotgun (WGS) entry which is preliminary data.</text>
</comment>
<dbReference type="GO" id="GO:0043015">
    <property type="term" value="F:gamma-tubulin binding"/>
    <property type="evidence" value="ECO:0007669"/>
    <property type="project" value="InterPro"/>
</dbReference>
<name>A0A9X9LUT7_GULGU</name>
<dbReference type="InterPro" id="IPR007259">
    <property type="entry name" value="GCP"/>
</dbReference>
<dbReference type="InterPro" id="IPR041470">
    <property type="entry name" value="GCP_N"/>
</dbReference>
<reference evidence="7 8" key="1">
    <citation type="submission" date="2018-10" db="EMBL/GenBank/DDBJ databases">
        <authorList>
            <person name="Ekblom R."/>
            <person name="Jareborg N."/>
        </authorList>
    </citation>
    <scope>NUCLEOTIDE SEQUENCE [LARGE SCALE GENOMIC DNA]</scope>
    <source>
        <tissue evidence="7">Muscle</tissue>
    </source>
</reference>
<proteinExistence type="inferred from homology"/>
<dbReference type="Pfam" id="PF17681">
    <property type="entry name" value="GCP_N_terminal"/>
    <property type="match status" value="1"/>
</dbReference>